<dbReference type="EC" id="3.2.2.23" evidence="15"/>
<keyword evidence="8 15" id="KW-0862">Zinc</keyword>
<feature type="domain" description="Formamidopyrimidine-DNA glycosylase catalytic" evidence="17">
    <location>
        <begin position="2"/>
        <end position="116"/>
    </location>
</feature>
<dbReference type="PANTHER" id="PTHR22993:SF9">
    <property type="entry name" value="FORMAMIDOPYRIMIDINE-DNA GLYCOSYLASE"/>
    <property type="match status" value="1"/>
</dbReference>
<accession>A0A422QQ45</accession>
<dbReference type="EMBL" id="JSAB01000030">
    <property type="protein sequence ID" value="RNF32086.1"/>
    <property type="molecule type" value="Genomic_DNA"/>
</dbReference>
<reference evidence="18" key="1">
    <citation type="submission" date="2014-10" db="EMBL/GenBank/DDBJ databases">
        <title>Massilia sp. genome.</title>
        <authorList>
            <person name="Xu B."/>
            <person name="Dai L."/>
            <person name="Huang Z."/>
        </authorList>
    </citation>
    <scope>NUCLEOTIDE SEQUENCE [LARGE SCALE GENOMIC DNA]</scope>
    <source>
        <strain evidence="18">CFS-1</strain>
    </source>
</reference>
<feature type="active site" description="Schiff-base intermediate with DNA" evidence="15">
    <location>
        <position position="2"/>
    </location>
</feature>
<name>A0A422QQ45_9BURK</name>
<dbReference type="Pfam" id="PF01149">
    <property type="entry name" value="Fapy_DNA_glyco"/>
    <property type="match status" value="1"/>
</dbReference>
<dbReference type="InterPro" id="IPR000214">
    <property type="entry name" value="Znf_DNA_glyclase/AP_lyase"/>
</dbReference>
<dbReference type="SMART" id="SM01232">
    <property type="entry name" value="H2TH"/>
    <property type="match status" value="1"/>
</dbReference>
<comment type="cofactor">
    <cofactor evidence="15">
        <name>Zn(2+)</name>
        <dbReference type="ChEBI" id="CHEBI:29105"/>
    </cofactor>
    <text evidence="15">Binds 1 zinc ion per subunit.</text>
</comment>
<gene>
    <name evidence="15" type="primary">mutM</name>
    <name evidence="15" type="synonym">fpg</name>
    <name evidence="18" type="ORF">NM04_03730</name>
</gene>
<dbReference type="Pfam" id="PF06827">
    <property type="entry name" value="zf-FPG_IleRS"/>
    <property type="match status" value="1"/>
</dbReference>
<dbReference type="SUPFAM" id="SSF81624">
    <property type="entry name" value="N-terminal domain of MutM-like DNA repair proteins"/>
    <property type="match status" value="1"/>
</dbReference>
<evidence type="ECO:0000256" key="11">
    <source>
        <dbReference type="ARBA" id="ARBA00023239"/>
    </source>
</evidence>
<keyword evidence="7 15" id="KW-0378">Hydrolase</keyword>
<dbReference type="SUPFAM" id="SSF46946">
    <property type="entry name" value="S13-like H2TH domain"/>
    <property type="match status" value="1"/>
</dbReference>
<dbReference type="GO" id="GO:0008270">
    <property type="term" value="F:zinc ion binding"/>
    <property type="evidence" value="ECO:0007669"/>
    <property type="project" value="UniProtKB-UniRule"/>
</dbReference>
<evidence type="ECO:0000256" key="12">
    <source>
        <dbReference type="ARBA" id="ARBA00023268"/>
    </source>
</evidence>
<evidence type="ECO:0000256" key="13">
    <source>
        <dbReference type="ARBA" id="ARBA00023295"/>
    </source>
</evidence>
<evidence type="ECO:0000256" key="2">
    <source>
        <dbReference type="ARBA" id="ARBA00009409"/>
    </source>
</evidence>
<feature type="active site" description="Proton donor; for delta-elimination activity" evidence="15">
    <location>
        <position position="267"/>
    </location>
</feature>
<evidence type="ECO:0000256" key="4">
    <source>
        <dbReference type="ARBA" id="ARBA00022723"/>
    </source>
</evidence>
<dbReference type="SMART" id="SM00898">
    <property type="entry name" value="Fapy_DNA_glyco"/>
    <property type="match status" value="1"/>
</dbReference>
<dbReference type="Proteomes" id="UP000283254">
    <property type="component" value="Unassembled WGS sequence"/>
</dbReference>
<evidence type="ECO:0000313" key="19">
    <source>
        <dbReference type="Proteomes" id="UP000283254"/>
    </source>
</evidence>
<evidence type="ECO:0000256" key="14">
    <source>
        <dbReference type="ARBA" id="ARBA00044632"/>
    </source>
</evidence>
<keyword evidence="9 15" id="KW-0238">DNA-binding</keyword>
<dbReference type="NCBIfam" id="TIGR00577">
    <property type="entry name" value="fpg"/>
    <property type="match status" value="1"/>
</dbReference>
<keyword evidence="4 15" id="KW-0479">Metal-binding</keyword>
<feature type="domain" description="FPG-type" evidence="16">
    <location>
        <begin position="243"/>
        <end position="277"/>
    </location>
</feature>
<organism evidence="18 19">
    <name type="scientific">Massilia aurea</name>
    <dbReference type="NCBI Taxonomy" id="373040"/>
    <lineage>
        <taxon>Bacteria</taxon>
        <taxon>Pseudomonadati</taxon>
        <taxon>Pseudomonadota</taxon>
        <taxon>Betaproteobacteria</taxon>
        <taxon>Burkholderiales</taxon>
        <taxon>Oxalobacteraceae</taxon>
        <taxon>Telluria group</taxon>
        <taxon>Massilia</taxon>
    </lineage>
</organism>
<dbReference type="FunFam" id="1.10.8.50:FF:000003">
    <property type="entry name" value="Formamidopyrimidine-DNA glycosylase"/>
    <property type="match status" value="1"/>
</dbReference>
<feature type="binding site" evidence="15">
    <location>
        <position position="113"/>
    </location>
    <ligand>
        <name>DNA</name>
        <dbReference type="ChEBI" id="CHEBI:16991"/>
    </ligand>
</feature>
<dbReference type="InterPro" id="IPR035937">
    <property type="entry name" value="FPG_N"/>
</dbReference>
<evidence type="ECO:0000256" key="7">
    <source>
        <dbReference type="ARBA" id="ARBA00022801"/>
    </source>
</evidence>
<dbReference type="Gene3D" id="3.20.190.10">
    <property type="entry name" value="MutM-like, N-terminal"/>
    <property type="match status" value="1"/>
</dbReference>
<dbReference type="GO" id="GO:0034039">
    <property type="term" value="F:8-oxo-7,8-dihydroguanine DNA N-glycosylase activity"/>
    <property type="evidence" value="ECO:0007669"/>
    <property type="project" value="TreeGrafter"/>
</dbReference>
<dbReference type="GO" id="GO:0140078">
    <property type="term" value="F:class I DNA-(apurinic or apyrimidinic site) endonuclease activity"/>
    <property type="evidence" value="ECO:0007669"/>
    <property type="project" value="UniProtKB-EC"/>
</dbReference>
<keyword evidence="12 15" id="KW-0511">Multifunctional enzyme</keyword>
<comment type="function">
    <text evidence="15">Involved in base excision repair of DNA damaged by oxidation or by mutagenic agents. Acts as DNA glycosylase that recognizes and removes damaged bases. Has a preference for oxidized purines, such as 7,8-dihydro-8-oxoguanine (8-oxoG). Has AP (apurinic/apyrimidinic) lyase activity and introduces nicks in the DNA strand. Cleaves the DNA backbone by beta-delta elimination to generate a single-strand break at the site of the removed base with both 3'- and 5'-phosphates.</text>
</comment>
<evidence type="ECO:0000313" key="18">
    <source>
        <dbReference type="EMBL" id="RNF32086.1"/>
    </source>
</evidence>
<feature type="binding site" evidence="15">
    <location>
        <position position="158"/>
    </location>
    <ligand>
        <name>DNA</name>
        <dbReference type="ChEBI" id="CHEBI:16991"/>
    </ligand>
</feature>
<keyword evidence="11 15" id="KW-0456">Lyase</keyword>
<keyword evidence="13 15" id="KW-0326">Glycosidase</keyword>
<comment type="catalytic activity">
    <reaction evidence="1 15">
        <text>Hydrolysis of DNA containing ring-opened 7-methylguanine residues, releasing 2,6-diamino-4-hydroxy-5-(N-methyl)formamidopyrimidine.</text>
        <dbReference type="EC" id="3.2.2.23"/>
    </reaction>
</comment>
<dbReference type="InterPro" id="IPR010663">
    <property type="entry name" value="Znf_FPG/IleRS"/>
</dbReference>
<evidence type="ECO:0000256" key="10">
    <source>
        <dbReference type="ARBA" id="ARBA00023204"/>
    </source>
</evidence>
<dbReference type="NCBIfam" id="NF002211">
    <property type="entry name" value="PRK01103.1"/>
    <property type="match status" value="1"/>
</dbReference>
<dbReference type="PROSITE" id="PS51068">
    <property type="entry name" value="FPG_CAT"/>
    <property type="match status" value="1"/>
</dbReference>
<protein>
    <recommendedName>
        <fullName evidence="15">Formamidopyrimidine-DNA glycosylase</fullName>
        <shortName evidence="15">Fapy-DNA glycosylase</shortName>
        <ecNumber evidence="15">3.2.2.23</ecNumber>
    </recommendedName>
    <alternativeName>
        <fullName evidence="15">DNA-(apurinic or apyrimidinic site) lyase MutM</fullName>
        <shortName evidence="15">AP lyase MutM</shortName>
        <ecNumber evidence="15">4.2.99.18</ecNumber>
    </alternativeName>
</protein>
<keyword evidence="10 15" id="KW-0234">DNA repair</keyword>
<evidence type="ECO:0000256" key="8">
    <source>
        <dbReference type="ARBA" id="ARBA00022833"/>
    </source>
</evidence>
<comment type="similarity">
    <text evidence="2 15">Belongs to the FPG family.</text>
</comment>
<evidence type="ECO:0000256" key="15">
    <source>
        <dbReference type="HAMAP-Rule" id="MF_00103"/>
    </source>
</evidence>
<keyword evidence="19" id="KW-1185">Reference proteome</keyword>
<dbReference type="RefSeq" id="WP_123068203.1">
    <property type="nucleotide sequence ID" value="NZ_JSAB01000030.1"/>
</dbReference>
<sequence length="277" mass="30902">MPELPEVEVTRRGVAPHLEGRLVEQVVCRRDGLRWPFPPDLGALLAGRRILSTGRRGKYLLIHFEHGTLIVHLGMSGHLRVLPPGIEPRKHDHFDLVVNGPDGVQVLRLHDPRRFGAVLWHANEDGDLEEHILLRGLGVEPLGEHFNGALLYLQTRRRSAPIKQVLLAGDIVVGVGNIYACESLFRAGISPKTAASRISRARYDRLAEAIREILAAAIVQGGSTLRDFIAVNGQSGYFQQTYFVYDRAGVPCRQCEAPVRQIKQGQRSTFYCAQCQR</sequence>
<evidence type="ECO:0000256" key="5">
    <source>
        <dbReference type="ARBA" id="ARBA00022763"/>
    </source>
</evidence>
<evidence type="ECO:0000256" key="9">
    <source>
        <dbReference type="ARBA" id="ARBA00023125"/>
    </source>
</evidence>
<dbReference type="EC" id="4.2.99.18" evidence="15"/>
<comment type="catalytic activity">
    <reaction evidence="14 15">
        <text>2'-deoxyribonucleotide-(2'-deoxyribose 5'-phosphate)-2'-deoxyribonucleotide-DNA = a 3'-end 2'-deoxyribonucleotide-(2,3-dehydro-2,3-deoxyribose 5'-phosphate)-DNA + a 5'-end 5'-phospho-2'-deoxyribonucleoside-DNA + H(+)</text>
        <dbReference type="Rhea" id="RHEA:66592"/>
        <dbReference type="Rhea" id="RHEA-COMP:13180"/>
        <dbReference type="Rhea" id="RHEA-COMP:16897"/>
        <dbReference type="Rhea" id="RHEA-COMP:17067"/>
        <dbReference type="ChEBI" id="CHEBI:15378"/>
        <dbReference type="ChEBI" id="CHEBI:136412"/>
        <dbReference type="ChEBI" id="CHEBI:157695"/>
        <dbReference type="ChEBI" id="CHEBI:167181"/>
        <dbReference type="EC" id="4.2.99.18"/>
    </reaction>
</comment>
<feature type="active site" description="Proton donor; for beta-elimination activity" evidence="15">
    <location>
        <position position="58"/>
    </location>
</feature>
<evidence type="ECO:0000256" key="6">
    <source>
        <dbReference type="ARBA" id="ARBA00022771"/>
    </source>
</evidence>
<dbReference type="InterPro" id="IPR015886">
    <property type="entry name" value="H2TH_FPG"/>
</dbReference>
<dbReference type="Pfam" id="PF06831">
    <property type="entry name" value="H2TH"/>
    <property type="match status" value="1"/>
</dbReference>
<comment type="caution">
    <text evidence="18">The sequence shown here is derived from an EMBL/GenBank/DDBJ whole genome shotgun (WGS) entry which is preliminary data.</text>
</comment>
<evidence type="ECO:0000256" key="3">
    <source>
        <dbReference type="ARBA" id="ARBA00011245"/>
    </source>
</evidence>
<feature type="binding site" evidence="15">
    <location>
        <position position="91"/>
    </location>
    <ligand>
        <name>DNA</name>
        <dbReference type="ChEBI" id="CHEBI:16991"/>
    </ligand>
</feature>
<dbReference type="InterPro" id="IPR010979">
    <property type="entry name" value="Ribosomal_uS13-like_H2TH"/>
</dbReference>
<dbReference type="SUPFAM" id="SSF57716">
    <property type="entry name" value="Glucocorticoid receptor-like (DNA-binding domain)"/>
    <property type="match status" value="1"/>
</dbReference>
<feature type="active site" description="Proton donor" evidence="15">
    <location>
        <position position="3"/>
    </location>
</feature>
<dbReference type="PROSITE" id="PS51066">
    <property type="entry name" value="ZF_FPG_2"/>
    <property type="match status" value="1"/>
</dbReference>
<dbReference type="Gene3D" id="1.10.8.50">
    <property type="match status" value="1"/>
</dbReference>
<keyword evidence="5 15" id="KW-0227">DNA damage</keyword>
<dbReference type="InterPro" id="IPR012319">
    <property type="entry name" value="FPG_cat"/>
</dbReference>
<dbReference type="OrthoDB" id="9800855at2"/>
<dbReference type="PANTHER" id="PTHR22993">
    <property type="entry name" value="FORMAMIDOPYRIMIDINE-DNA GLYCOSYLASE"/>
    <property type="match status" value="1"/>
</dbReference>
<dbReference type="InterPro" id="IPR020629">
    <property type="entry name" value="FPG_Glyclase"/>
</dbReference>
<comment type="subunit">
    <text evidence="3 15">Monomer.</text>
</comment>
<proteinExistence type="inferred from homology"/>
<dbReference type="GO" id="GO:0003684">
    <property type="term" value="F:damaged DNA binding"/>
    <property type="evidence" value="ECO:0007669"/>
    <property type="project" value="InterPro"/>
</dbReference>
<evidence type="ECO:0000259" key="16">
    <source>
        <dbReference type="PROSITE" id="PS51066"/>
    </source>
</evidence>
<evidence type="ECO:0000256" key="1">
    <source>
        <dbReference type="ARBA" id="ARBA00001668"/>
    </source>
</evidence>
<dbReference type="AlphaFoldDB" id="A0A422QQ45"/>
<dbReference type="HAMAP" id="MF_00103">
    <property type="entry name" value="Fapy_DNA_glycosyl"/>
    <property type="match status" value="1"/>
</dbReference>
<dbReference type="GO" id="GO:0006284">
    <property type="term" value="P:base-excision repair"/>
    <property type="evidence" value="ECO:0007669"/>
    <property type="project" value="InterPro"/>
</dbReference>
<dbReference type="CDD" id="cd08966">
    <property type="entry name" value="EcFpg-like_N"/>
    <property type="match status" value="1"/>
</dbReference>
<keyword evidence="6 15" id="KW-0863">Zinc-finger</keyword>
<evidence type="ECO:0000259" key="17">
    <source>
        <dbReference type="PROSITE" id="PS51068"/>
    </source>
</evidence>